<dbReference type="Gene3D" id="1.20.1250.20">
    <property type="entry name" value="MFS general substrate transporter like domains"/>
    <property type="match status" value="2"/>
</dbReference>
<keyword evidence="7" id="KW-1185">Reference proteome</keyword>
<dbReference type="EMBL" id="MASR01000002">
    <property type="protein sequence ID" value="OFE11679.1"/>
    <property type="molecule type" value="Genomic_DNA"/>
</dbReference>
<dbReference type="GO" id="GO:0022857">
    <property type="term" value="F:transmembrane transporter activity"/>
    <property type="evidence" value="ECO:0007669"/>
    <property type="project" value="InterPro"/>
</dbReference>
<evidence type="ECO:0000256" key="3">
    <source>
        <dbReference type="ARBA" id="ARBA00023136"/>
    </source>
</evidence>
<proteinExistence type="predicted"/>
<evidence type="ECO:0000256" key="1">
    <source>
        <dbReference type="ARBA" id="ARBA00022692"/>
    </source>
</evidence>
<evidence type="ECO:0000313" key="7">
    <source>
        <dbReference type="Proteomes" id="UP000175669"/>
    </source>
</evidence>
<keyword evidence="1 4" id="KW-0812">Transmembrane</keyword>
<organism evidence="6 7">
    <name type="scientific">Pseudohongiella acticola</name>
    <dbReference type="NCBI Taxonomy" id="1524254"/>
    <lineage>
        <taxon>Bacteria</taxon>
        <taxon>Pseudomonadati</taxon>
        <taxon>Pseudomonadota</taxon>
        <taxon>Gammaproteobacteria</taxon>
        <taxon>Pseudomonadales</taxon>
        <taxon>Pseudohongiellaceae</taxon>
        <taxon>Pseudohongiella</taxon>
    </lineage>
</organism>
<dbReference type="AlphaFoldDB" id="A0A1E8CH14"/>
<feature type="transmembrane region" description="Helical" evidence="4">
    <location>
        <begin position="245"/>
        <end position="264"/>
    </location>
</feature>
<keyword evidence="2 4" id="KW-1133">Transmembrane helix</keyword>
<evidence type="ECO:0000313" key="6">
    <source>
        <dbReference type="EMBL" id="OFE11679.1"/>
    </source>
</evidence>
<dbReference type="OrthoDB" id="9793415at2"/>
<feature type="transmembrane region" description="Helical" evidence="4">
    <location>
        <begin position="106"/>
        <end position="126"/>
    </location>
</feature>
<feature type="transmembrane region" description="Helical" evidence="4">
    <location>
        <begin position="276"/>
        <end position="295"/>
    </location>
</feature>
<evidence type="ECO:0000259" key="5">
    <source>
        <dbReference type="PROSITE" id="PS50850"/>
    </source>
</evidence>
<feature type="domain" description="Major facilitator superfamily (MFS) profile" evidence="5">
    <location>
        <begin position="6"/>
        <end position="389"/>
    </location>
</feature>
<dbReference type="InterPro" id="IPR036259">
    <property type="entry name" value="MFS_trans_sf"/>
</dbReference>
<feature type="transmembrane region" description="Helical" evidence="4">
    <location>
        <begin position="80"/>
        <end position="100"/>
    </location>
</feature>
<feature type="transmembrane region" description="Helical" evidence="4">
    <location>
        <begin position="48"/>
        <end position="68"/>
    </location>
</feature>
<dbReference type="InterPro" id="IPR010645">
    <property type="entry name" value="MFS_4"/>
</dbReference>
<keyword evidence="3 4" id="KW-0472">Membrane</keyword>
<comment type="caution">
    <text evidence="6">The sequence shown here is derived from an EMBL/GenBank/DDBJ whole genome shotgun (WGS) entry which is preliminary data.</text>
</comment>
<dbReference type="Proteomes" id="UP000175669">
    <property type="component" value="Unassembled WGS sequence"/>
</dbReference>
<dbReference type="Pfam" id="PF06779">
    <property type="entry name" value="MFS_4"/>
    <property type="match status" value="1"/>
</dbReference>
<feature type="transmembrane region" description="Helical" evidence="4">
    <location>
        <begin position="208"/>
        <end position="233"/>
    </location>
</feature>
<feature type="transmembrane region" description="Helical" evidence="4">
    <location>
        <begin position="333"/>
        <end position="357"/>
    </location>
</feature>
<feature type="transmembrane region" description="Helical" evidence="4">
    <location>
        <begin position="133"/>
        <end position="154"/>
    </location>
</feature>
<evidence type="ECO:0000256" key="2">
    <source>
        <dbReference type="ARBA" id="ARBA00022989"/>
    </source>
</evidence>
<reference evidence="7" key="1">
    <citation type="submission" date="2016-07" db="EMBL/GenBank/DDBJ databases">
        <authorList>
            <person name="Florea S."/>
            <person name="Webb J.S."/>
            <person name="Jaromczyk J."/>
            <person name="Schardl C.L."/>
        </authorList>
    </citation>
    <scope>NUCLEOTIDE SEQUENCE [LARGE SCALE GENOMIC DNA]</scope>
    <source>
        <strain evidence="7">KCTC 42131</strain>
    </source>
</reference>
<feature type="transmembrane region" description="Helical" evidence="4">
    <location>
        <begin position="363"/>
        <end position="383"/>
    </location>
</feature>
<gene>
    <name evidence="6" type="ORF">PHACT_13705</name>
</gene>
<dbReference type="PANTHER" id="PTHR23537">
    <property type="match status" value="1"/>
</dbReference>
<accession>A0A1E8CH14</accession>
<dbReference type="PANTHER" id="PTHR23537:SF1">
    <property type="entry name" value="SUGAR TRANSPORTER"/>
    <property type="match status" value="1"/>
</dbReference>
<name>A0A1E8CH14_9GAMM</name>
<evidence type="ECO:0000256" key="4">
    <source>
        <dbReference type="SAM" id="Phobius"/>
    </source>
</evidence>
<dbReference type="SUPFAM" id="SSF103473">
    <property type="entry name" value="MFS general substrate transporter"/>
    <property type="match status" value="1"/>
</dbReference>
<dbReference type="PROSITE" id="PS50850">
    <property type="entry name" value="MFS"/>
    <property type="match status" value="1"/>
</dbReference>
<sequence>MRRPPIALLSGLGILCTLVTVVFARLAYGLVLPTMRADLGLSYAEAANLGTVTAMGYLTLLLYAGVFAGRFGGKRAIMTGLALAATGFLMLSVVSAYGWLLLAMVLLGFGTAFAFTPLISLLGSWYPDRRGTVIGFANSGVGLGILISGALVPALTDAAGPAAWRLVWGIFCISAVITLVLVTTLLRDPPRHSEAVSMRHGLASIYRNPHVVVIGAVYGIVGTTYIVQTLFMYSFALESQVNPITAGRLVAIMGLISVFAGPAWGRAADRIGHANALLICMLISFVATLLPVLRAETAVFVLHYILMGASISGLFTSILAASTSTVKPQHAAMAVSFVTVFFALGQLLGPAAAGLLIDWQQDFRLTFGVSSALLIIGAILGRYSRKFVTS</sequence>
<protein>
    <submittedName>
        <fullName evidence="6">MFS transporter</fullName>
    </submittedName>
</protein>
<dbReference type="STRING" id="1524254.PHACT_13705"/>
<feature type="transmembrane region" description="Helical" evidence="4">
    <location>
        <begin position="301"/>
        <end position="321"/>
    </location>
</feature>
<feature type="transmembrane region" description="Helical" evidence="4">
    <location>
        <begin position="166"/>
        <end position="187"/>
    </location>
</feature>
<dbReference type="InterPro" id="IPR020846">
    <property type="entry name" value="MFS_dom"/>
</dbReference>
<dbReference type="GO" id="GO:0005886">
    <property type="term" value="C:plasma membrane"/>
    <property type="evidence" value="ECO:0007669"/>
    <property type="project" value="TreeGrafter"/>
</dbReference>